<dbReference type="InterPro" id="IPR036047">
    <property type="entry name" value="F-box-like_dom_sf"/>
</dbReference>
<dbReference type="Proteomes" id="UP000499080">
    <property type="component" value="Unassembled WGS sequence"/>
</dbReference>
<dbReference type="EMBL" id="BGPR01052726">
    <property type="protein sequence ID" value="GBO29558.1"/>
    <property type="molecule type" value="Genomic_DNA"/>
</dbReference>
<dbReference type="InterPro" id="IPR001810">
    <property type="entry name" value="F-box_dom"/>
</dbReference>
<dbReference type="InterPro" id="IPR032675">
    <property type="entry name" value="LRR_dom_sf"/>
</dbReference>
<accession>A0A4Y2VYY9</accession>
<dbReference type="SUPFAM" id="SSF81383">
    <property type="entry name" value="F-box domain"/>
    <property type="match status" value="1"/>
</dbReference>
<feature type="coiled-coil region" evidence="1">
    <location>
        <begin position="15"/>
        <end position="42"/>
    </location>
</feature>
<protein>
    <recommendedName>
        <fullName evidence="2">F-box domain-containing protein</fullName>
    </recommendedName>
</protein>
<feature type="domain" description="F-box" evidence="2">
    <location>
        <begin position="44"/>
        <end position="90"/>
    </location>
</feature>
<dbReference type="PANTHER" id="PTHR20872">
    <property type="match status" value="1"/>
</dbReference>
<evidence type="ECO:0000259" key="2">
    <source>
        <dbReference type="PROSITE" id="PS50181"/>
    </source>
</evidence>
<dbReference type="AlphaFoldDB" id="A0A4Y2VYY9"/>
<evidence type="ECO:0000256" key="1">
    <source>
        <dbReference type="SAM" id="Coils"/>
    </source>
</evidence>
<organism evidence="3 4">
    <name type="scientific">Araneus ventricosus</name>
    <name type="common">Orbweaver spider</name>
    <name type="synonym">Epeira ventricosa</name>
    <dbReference type="NCBI Taxonomy" id="182803"/>
    <lineage>
        <taxon>Eukaryota</taxon>
        <taxon>Metazoa</taxon>
        <taxon>Ecdysozoa</taxon>
        <taxon>Arthropoda</taxon>
        <taxon>Chelicerata</taxon>
        <taxon>Arachnida</taxon>
        <taxon>Araneae</taxon>
        <taxon>Araneomorphae</taxon>
        <taxon>Entelegynae</taxon>
        <taxon>Araneoidea</taxon>
        <taxon>Araneidae</taxon>
        <taxon>Araneus</taxon>
    </lineage>
</organism>
<dbReference type="PANTHER" id="PTHR20872:SF1">
    <property type="entry name" value="F-BOX DOMAIN-CONTAINING PROTEIN"/>
    <property type="match status" value="1"/>
</dbReference>
<keyword evidence="4" id="KW-1185">Reference proteome</keyword>
<dbReference type="Gene3D" id="3.80.10.10">
    <property type="entry name" value="Ribonuclease Inhibitor"/>
    <property type="match status" value="1"/>
</dbReference>
<sequence>MYAPLRFFRALYIQSREEEDSIEKNERRIAELIAAIEAKEYDKEEQWADLPSPPLETIYSFLNRKDQINMSQVCRKWFEEFSSPSVWETFMFDLLDTCPEIKFARKYSSMFRHVVIVYTEFHHTTSWRNLKDFLHILTSTSQLLSVKLLNLRKYFPLLDTPIRDDIFRAITSLLESQRHLRRVEFHGCSFRYQEVVELLKGITENSRESLTHLVLRERVVRQDSVVDQCLLTLVNQRFPRLKTLEIDYSLIFEHIFAAIGALKSCQMRALSKMILHCHGCAKGNFRGLTSKNWRILKHLCPDLQVELHFMSSNQSLQELEFFIVPDMPIILLRCEFIWESIMEIDALLNHLLKCNINHHLVSLYLEWARPILDLASTFIPFLLACTKLECFHLFTMYPANGVDLLVKSWLENKPKSLEKVFIYFAKVEDEDDYANFNALAAECESLLQAAGLKAVIKIC</sequence>
<proteinExistence type="predicted"/>
<evidence type="ECO:0000313" key="4">
    <source>
        <dbReference type="Proteomes" id="UP000499080"/>
    </source>
</evidence>
<name>A0A4Y2VYY9_ARAVE</name>
<dbReference type="OrthoDB" id="6409609at2759"/>
<gene>
    <name evidence="3" type="ORF">AVEN_127044_1</name>
</gene>
<comment type="caution">
    <text evidence="3">The sequence shown here is derived from an EMBL/GenBank/DDBJ whole genome shotgun (WGS) entry which is preliminary data.</text>
</comment>
<dbReference type="Gene3D" id="1.20.1280.50">
    <property type="match status" value="1"/>
</dbReference>
<dbReference type="Pfam" id="PF12937">
    <property type="entry name" value="F-box-like"/>
    <property type="match status" value="1"/>
</dbReference>
<dbReference type="SUPFAM" id="SSF52047">
    <property type="entry name" value="RNI-like"/>
    <property type="match status" value="1"/>
</dbReference>
<reference evidence="3 4" key="1">
    <citation type="journal article" date="2019" name="Sci. Rep.">
        <title>Orb-weaving spider Araneus ventricosus genome elucidates the spidroin gene catalogue.</title>
        <authorList>
            <person name="Kono N."/>
            <person name="Nakamura H."/>
            <person name="Ohtoshi R."/>
            <person name="Moran D.A.P."/>
            <person name="Shinohara A."/>
            <person name="Yoshida Y."/>
            <person name="Fujiwara M."/>
            <person name="Mori M."/>
            <person name="Tomita M."/>
            <person name="Arakawa K."/>
        </authorList>
    </citation>
    <scope>NUCLEOTIDE SEQUENCE [LARGE SCALE GENOMIC DNA]</scope>
</reference>
<keyword evidence="1" id="KW-0175">Coiled coil</keyword>
<dbReference type="PROSITE" id="PS50181">
    <property type="entry name" value="FBOX"/>
    <property type="match status" value="1"/>
</dbReference>
<evidence type="ECO:0000313" key="3">
    <source>
        <dbReference type="EMBL" id="GBO29558.1"/>
    </source>
</evidence>